<keyword evidence="3" id="KW-0812">Transmembrane</keyword>
<evidence type="ECO:0000256" key="2">
    <source>
        <dbReference type="SAM" id="MobiDB-lite"/>
    </source>
</evidence>
<evidence type="ECO:0000256" key="3">
    <source>
        <dbReference type="SAM" id="Phobius"/>
    </source>
</evidence>
<sequence length="1454" mass="172770">MNLYDEDCSSDKLIPNSIFLINNYRIDNVKKNIPYEEKYLNKKKHFDNLLDLKLCCIKKTIGKKHIPLITDIKEDNYATNSKDGGKSLYQNSTDSFNSNKDNIDEKENNQSYCKTNGMSISGVENYYVYFILRQWCIENVYNKIEKKNQIISYVIIGKHIHENNKCSYDEVKVEILNYNVEKDGFFVQIHGNGDNLFLLSQQECILIKNKYVKDNFVKAESILNNKHFKISKKRKVIKAEWFNKSKNIITLLTYEQVIPYKLFTCNYRGIVRLINIKNKNIKEEIKIVLPDISILLQKMQNNNDDIDNLKKKISENINKNHENLKMCTIEKREVNDLTNEKDYTNFDEGEEKSTIASNKKEKHGESQNSSEYKYGGISNYSEKTYDSSKKNKKNINSGFDSMVNYYGDDLGLSSTEVNTVWECENGKVKKQKYVSKLRDKTNEINKQKRYLYNKYKYQNLAVDFCFGSMNENALWIETCIFVLLKVGIVLIYSPIFTKKCYISYPLLHELNQIRTGSEIKNNEHISYNQDFLEYYNFFENCSIRKYEEKYVCMRFDKRNETYSISGKESKDDTKVDEEKEMEYVPYVINCLKPSEYKCINLIYYNSLVIICVCSKLGYISFFLLNYFITPCVSLNIKNKHAYYEKENKTKKHVTFSLFKKKNDTFFFNIFNNKENVHLEKMDISGFTNLINKEKYDDYGQRMRNNYTVKDLITHKNEEEKDQTNKEKKNKTKIEYCKEESSSSDIEHVNKLNDNKIKKKHKTRTLKERFKESVKNKRGDELFFSCYEEINEIYEDKIDKELQFEYYILNVLFFDAYYTGMANVKCIVLNDNNLICFNNSKVIIINLLWLKFVYVIVYLISVRHILSARLIYEICTNSLYMKTTIFKSKIDFYEFDYYNYLLLDHTKQLCYDNFIKLFKNKKEEELLKSFQDINKVENFDTFQSNVLYNIQHVLHPVVIQTDDHDISNTKLNEVYFIFTHYINLESQRRNQLFMKENINFFTCATYKNIFLIYDCFKFNLYKDNLQLQNKDNGTTTYLVKKKKNYKPFCILGQNENNTKLINYIINTKVIDDDSVDIFIYKNILSFYIYSRCNDYMNELIKKNFIFYLGTKSIHNKTSTNRAIMRNTNQTGDYLTPQSILNKKHVSKMNNLTTTSLSNELHQGALIKYSNLMNSNTETMLGLEYYQNYKNKIIYSKNIPINVTNFMSITTHNVTYSKSLNNPCGNNPIVGFLKNAFLLLHNTNTLLDQTKDKNNNNKTYKDIMSKINSSNNISQNFEAINPEFFISSLKHFIKNMDVKRSDELECATLIKKLIKIKNDYIHVKDYYLKKNDIHLIWKNKIDQNDEEQQVPFVQNVIKHYYFFLGLNNYYENKFKKIQKRLTEILSYRIINFLKSHSHLQNVGKSLLQKNSDLVEDIKKCYEKQKLIKNKFNILKQNINEFTEIKNIQRKKCVTFK</sequence>
<dbReference type="Proteomes" id="UP000515308">
    <property type="component" value="Chromosome PVLDE_06"/>
</dbReference>
<accession>A0A6V7RYG3</accession>
<gene>
    <name evidence="4" type="ORF">PVLDE_0601110</name>
</gene>
<feature type="coiled-coil region" evidence="1">
    <location>
        <begin position="292"/>
        <end position="319"/>
    </location>
</feature>
<reference evidence="4 5" key="1">
    <citation type="submission" date="2020-08" db="EMBL/GenBank/DDBJ databases">
        <authorList>
            <person name="Ramaprasad A."/>
        </authorList>
    </citation>
    <scope>NUCLEOTIDE SEQUENCE [LARGE SCALE GENOMIC DNA]</scope>
</reference>
<evidence type="ECO:0000313" key="4">
    <source>
        <dbReference type="EMBL" id="CAD2087959.1"/>
    </source>
</evidence>
<keyword evidence="1" id="KW-0175">Coiled coil</keyword>
<feature type="transmembrane region" description="Helical" evidence="3">
    <location>
        <begin position="601"/>
        <end position="628"/>
    </location>
</feature>
<feature type="transmembrane region" description="Helical" evidence="3">
    <location>
        <begin position="841"/>
        <end position="859"/>
    </location>
</feature>
<protein>
    <submittedName>
        <fullName evidence="4">Uncharacterized protein</fullName>
    </submittedName>
</protein>
<evidence type="ECO:0000256" key="1">
    <source>
        <dbReference type="SAM" id="Coils"/>
    </source>
</evidence>
<feature type="region of interest" description="Disordered" evidence="2">
    <location>
        <begin position="340"/>
        <end position="374"/>
    </location>
</feature>
<evidence type="ECO:0000313" key="5">
    <source>
        <dbReference type="Proteomes" id="UP000515308"/>
    </source>
</evidence>
<feature type="transmembrane region" description="Helical" evidence="3">
    <location>
        <begin position="473"/>
        <end position="492"/>
    </location>
</feature>
<keyword evidence="3" id="KW-0472">Membrane</keyword>
<proteinExistence type="predicted"/>
<dbReference type="EMBL" id="LR865368">
    <property type="protein sequence ID" value="CAD2087959.1"/>
    <property type="molecule type" value="Genomic_DNA"/>
</dbReference>
<name>A0A6V7RYG3_PLAVN</name>
<keyword evidence="3" id="KW-1133">Transmembrane helix</keyword>
<dbReference type="VEuPathDB" id="PlasmoDB:PVLDE_0601110"/>
<organism evidence="4 5">
    <name type="scientific">Plasmodium vinckei lentum</name>
    <dbReference type="NCBI Taxonomy" id="138297"/>
    <lineage>
        <taxon>Eukaryota</taxon>
        <taxon>Sar</taxon>
        <taxon>Alveolata</taxon>
        <taxon>Apicomplexa</taxon>
        <taxon>Aconoidasida</taxon>
        <taxon>Haemosporida</taxon>
        <taxon>Plasmodiidae</taxon>
        <taxon>Plasmodium</taxon>
        <taxon>Plasmodium (Vinckeia)</taxon>
    </lineage>
</organism>